<accession>A0A0E1XAC3</accession>
<keyword evidence="1" id="KW-0812">Transmembrane</keyword>
<evidence type="ECO:0000313" key="2">
    <source>
        <dbReference type="EMBL" id="EEZ30202.1"/>
    </source>
</evidence>
<dbReference type="AlphaFoldDB" id="A0A0E1XAC3"/>
<organism evidence="2">
    <name type="scientific">Brucella pinnipedialis M292/94/1</name>
    <dbReference type="NCBI Taxonomy" id="520462"/>
    <lineage>
        <taxon>Bacteria</taxon>
        <taxon>Pseudomonadati</taxon>
        <taxon>Pseudomonadota</taxon>
        <taxon>Alphaproteobacteria</taxon>
        <taxon>Hyphomicrobiales</taxon>
        <taxon>Brucellaceae</taxon>
        <taxon>Brucella/Ochrobactrum group</taxon>
        <taxon>Brucella</taxon>
    </lineage>
</organism>
<protein>
    <submittedName>
        <fullName evidence="2">Uncharacterized protein</fullName>
    </submittedName>
</protein>
<gene>
    <name evidence="2" type="ORF">BALG_00321</name>
</gene>
<dbReference type="EMBL" id="EQ999546">
    <property type="protein sequence ID" value="EEZ30202.1"/>
    <property type="molecule type" value="Genomic_DNA"/>
</dbReference>
<dbReference type="RefSeq" id="WP_002968061.1">
    <property type="nucleotide sequence ID" value="NZ_EQ999546.1"/>
</dbReference>
<sequence>MFLRIIRRIEARPEISPLDWLLHVGASYFFWKCSKKQDYEINSLENFRLDSRKNTIITWMILYMMKSRILLLLHKYFTFILGALPKMFNLDFSYFQMVRAKPHRLSRLKLRLTMID</sequence>
<dbReference type="GeneID" id="55589819"/>
<dbReference type="Proteomes" id="UP000004659">
    <property type="component" value="Unassembled WGS sequence"/>
</dbReference>
<feature type="transmembrane region" description="Helical" evidence="1">
    <location>
        <begin position="69"/>
        <end position="88"/>
    </location>
</feature>
<name>A0A0E1XAC3_9HYPH</name>
<evidence type="ECO:0000256" key="1">
    <source>
        <dbReference type="SAM" id="Phobius"/>
    </source>
</evidence>
<proteinExistence type="predicted"/>
<reference evidence="2" key="1">
    <citation type="submission" date="2009-01" db="EMBL/GenBank/DDBJ databases">
        <title>The Genome Sequence of Brucella pinnipedialis M292/94/1.</title>
        <authorList>
            <consortium name="The Broad Institute Genome Sequencing Platform"/>
            <person name="Ward D."/>
            <person name="Young S.K."/>
            <person name="Kodira C.D."/>
            <person name="Zeng Q."/>
            <person name="Koehrsen M."/>
            <person name="Alvarado L."/>
            <person name="Berlin A."/>
            <person name="Borenstein D."/>
            <person name="Chen Z."/>
            <person name="Engels R."/>
            <person name="Freedman E."/>
            <person name="Gellesch M."/>
            <person name="Goldberg J."/>
            <person name="Griggs A."/>
            <person name="Gujja S."/>
            <person name="Heiman D."/>
            <person name="Hepburn T."/>
            <person name="Howarth C."/>
            <person name="Jen D."/>
            <person name="Larson L."/>
            <person name="Lewis B."/>
            <person name="Mehta T."/>
            <person name="Park D."/>
            <person name="Pearson M."/>
            <person name="Roberts A."/>
            <person name="Saif S."/>
            <person name="Shea T."/>
            <person name="Shenoy N."/>
            <person name="Sisk P."/>
            <person name="Stolte C."/>
            <person name="Sykes S."/>
            <person name="Walk T."/>
            <person name="White J."/>
            <person name="Yandava C."/>
            <person name="Whatmore A.M."/>
            <person name="Perrett L.L."/>
            <person name="O'Callaghan D."/>
            <person name="Nusbaum C."/>
            <person name="Galagan J."/>
            <person name="Birren B."/>
        </authorList>
    </citation>
    <scope>NUCLEOTIDE SEQUENCE [LARGE SCALE GENOMIC DNA]</scope>
    <source>
        <strain evidence="2">M292/94/1</strain>
    </source>
</reference>
<keyword evidence="1" id="KW-1133">Transmembrane helix</keyword>
<keyword evidence="1" id="KW-0472">Membrane</keyword>
<dbReference type="HOGENOM" id="CLU_168801_0_0_5"/>